<dbReference type="Gene3D" id="2.130.10.10">
    <property type="entry name" value="YVTN repeat-like/Quinoprotein amine dehydrogenase"/>
    <property type="match status" value="2"/>
</dbReference>
<dbReference type="InterPro" id="IPR015943">
    <property type="entry name" value="WD40/YVTN_repeat-like_dom_sf"/>
</dbReference>
<dbReference type="InterPro" id="IPR011047">
    <property type="entry name" value="Quinoprotein_ADH-like_sf"/>
</dbReference>
<reference evidence="1" key="1">
    <citation type="submission" date="2020-11" db="EMBL/GenBank/DDBJ databases">
        <authorList>
            <person name="Tran Van P."/>
        </authorList>
    </citation>
    <scope>NUCLEOTIDE SEQUENCE</scope>
</reference>
<dbReference type="Proteomes" id="UP000677054">
    <property type="component" value="Unassembled WGS sequence"/>
</dbReference>
<dbReference type="EMBL" id="LR911174">
    <property type="protein sequence ID" value="CAD7254682.1"/>
    <property type="molecule type" value="Genomic_DNA"/>
</dbReference>
<dbReference type="AlphaFoldDB" id="A0A7R9FTT7"/>
<evidence type="ECO:0000313" key="2">
    <source>
        <dbReference type="Proteomes" id="UP000677054"/>
    </source>
</evidence>
<dbReference type="SMART" id="SM00320">
    <property type="entry name" value="WD40"/>
    <property type="match status" value="3"/>
</dbReference>
<protein>
    <submittedName>
        <fullName evidence="1">Uncharacterized protein</fullName>
    </submittedName>
</protein>
<organism evidence="1">
    <name type="scientific">Darwinula stevensoni</name>
    <dbReference type="NCBI Taxonomy" id="69355"/>
    <lineage>
        <taxon>Eukaryota</taxon>
        <taxon>Metazoa</taxon>
        <taxon>Ecdysozoa</taxon>
        <taxon>Arthropoda</taxon>
        <taxon>Crustacea</taxon>
        <taxon>Oligostraca</taxon>
        <taxon>Ostracoda</taxon>
        <taxon>Podocopa</taxon>
        <taxon>Podocopida</taxon>
        <taxon>Darwinulocopina</taxon>
        <taxon>Darwinuloidea</taxon>
        <taxon>Darwinulidae</taxon>
        <taxon>Darwinula</taxon>
    </lineage>
</organism>
<feature type="non-terminal residue" evidence="1">
    <location>
        <position position="1"/>
    </location>
</feature>
<dbReference type="OrthoDB" id="6134417at2759"/>
<gene>
    <name evidence="1" type="ORF">DSTB1V02_LOCUS14428</name>
</gene>
<keyword evidence="2" id="KW-1185">Reference proteome</keyword>
<accession>A0A7R9FTT7</accession>
<dbReference type="InterPro" id="IPR050995">
    <property type="entry name" value="WD-F-box_domain-protein"/>
</dbReference>
<dbReference type="EMBL" id="CAJPEV010011656">
    <property type="protein sequence ID" value="CAG0906294.1"/>
    <property type="molecule type" value="Genomic_DNA"/>
</dbReference>
<dbReference type="SUPFAM" id="SSF50998">
    <property type="entry name" value="Quinoprotein alcohol dehydrogenase-like"/>
    <property type="match status" value="1"/>
</dbReference>
<dbReference type="InterPro" id="IPR001680">
    <property type="entry name" value="WD40_rpt"/>
</dbReference>
<evidence type="ECO:0000313" key="1">
    <source>
        <dbReference type="EMBL" id="CAD7254682.1"/>
    </source>
</evidence>
<dbReference type="PANTHER" id="PTHR14604:SF3">
    <property type="entry name" value="SPERM-ASSOCIATED ANTIGEN 16 PROTEIN"/>
    <property type="match status" value="1"/>
</dbReference>
<proteinExistence type="predicted"/>
<sequence length="451" mass="49378">MWAKVREIPVTNLVPTLPCLLGPFQEPSLDSKHGGSSTIVPIPGNAGHMVTLVPSEKKLVVWDAHRAVPVRTLVGVPEPKMLKMVDAFRGVLLSGRELFVVDLNEGKIENKLKGMMNQKLPLYALQDSNHIVALARNRMYVNLIHLNTGDVVSTFKVGEDRFLNSLIVSDNGRLCVCGDETQKPFPLLVWDLEKRKLIFDLRIPHHEFLTHLTGITKEGHYVACACREVDGNDPVFIVVYDLQNGTPFKRMKPGQSFHSLAISSPSVAGGGAKGAVPSSPSRDQGNLVLCGLEDSRILVWDLITGNLKWTLRGHRAEVDVLCLDNEGEICLSYHSRGKDPTIRLWNLGTGEERLHLVHVLPLVALTHGRCDRAGNMMACFTPDGVISDCKISGDGRAVFATFQSSGAQLVTLWLHDDQGEGDGKVVIPPTPPLDYGDPAKAGAEIEITLPR</sequence>
<dbReference type="PANTHER" id="PTHR14604">
    <property type="entry name" value="WD40 REPEAT PF20"/>
    <property type="match status" value="1"/>
</dbReference>
<name>A0A7R9FTT7_9CRUS</name>